<dbReference type="PANTHER" id="PTHR42760">
    <property type="entry name" value="SHORT-CHAIN DEHYDROGENASES/REDUCTASES FAMILY MEMBER"/>
    <property type="match status" value="1"/>
</dbReference>
<evidence type="ECO:0000313" key="4">
    <source>
        <dbReference type="Proteomes" id="UP000460272"/>
    </source>
</evidence>
<evidence type="ECO:0000256" key="1">
    <source>
        <dbReference type="ARBA" id="ARBA00006484"/>
    </source>
</evidence>
<sequence length="248" mass="25556">MESTRRVVAILGAGGTLGTALSQRLAAEPDTDLVLSDLSEDALRQARDGLAGSAGEVATVPADISDFAAVENVIKHAVDRFGRLDVLISNAGILSPNGRIHNLATEDWERAYRINVLGPVNGIRAAVPVMRAQRSGSIILTASVAGMTAWSHSSPYCVTKAGVIHLAKVAAVEYARDGIRVNCVCPGTFLSAMHDGLPAVAVDAIAAKHPLGLGTAGDLVGAYSYLASDASRWTTGSAIVVDGGYAAP</sequence>
<comment type="caution">
    <text evidence="3">The sequence shown here is derived from an EMBL/GenBank/DDBJ whole genome shotgun (WGS) entry which is preliminary data.</text>
</comment>
<name>A0A6P2BTV3_9ACTN</name>
<protein>
    <submittedName>
        <fullName evidence="3">SDR family oxidoreductase</fullName>
    </submittedName>
</protein>
<dbReference type="Pfam" id="PF13561">
    <property type="entry name" value="adh_short_C2"/>
    <property type="match status" value="1"/>
</dbReference>
<dbReference type="InterPro" id="IPR020904">
    <property type="entry name" value="Sc_DH/Rdtase_CS"/>
</dbReference>
<dbReference type="AlphaFoldDB" id="A0A6P2BTV3"/>
<dbReference type="PRINTS" id="PR00081">
    <property type="entry name" value="GDHRDH"/>
</dbReference>
<dbReference type="InterPro" id="IPR036291">
    <property type="entry name" value="NAD(P)-bd_dom_sf"/>
</dbReference>
<dbReference type="PROSITE" id="PS00061">
    <property type="entry name" value="ADH_SHORT"/>
    <property type="match status" value="1"/>
</dbReference>
<dbReference type="Gene3D" id="3.40.50.720">
    <property type="entry name" value="NAD(P)-binding Rossmann-like Domain"/>
    <property type="match status" value="1"/>
</dbReference>
<proteinExistence type="inferred from homology"/>
<keyword evidence="4" id="KW-1185">Reference proteome</keyword>
<gene>
    <name evidence="3" type="ORF">EAS64_27385</name>
</gene>
<dbReference type="FunFam" id="3.40.50.720:FF:000084">
    <property type="entry name" value="Short-chain dehydrogenase reductase"/>
    <property type="match status" value="1"/>
</dbReference>
<dbReference type="Proteomes" id="UP000460272">
    <property type="component" value="Unassembled WGS sequence"/>
</dbReference>
<evidence type="ECO:0000313" key="3">
    <source>
        <dbReference type="EMBL" id="TVZ02512.1"/>
    </source>
</evidence>
<reference evidence="3 4" key="1">
    <citation type="submission" date="2018-11" db="EMBL/GenBank/DDBJ databases">
        <title>Trebonia kvetii gen.nov., sp.nov., a novel acidophilic actinobacterium, and proposal of the new actinobacterial family Treboniaceae fam. nov.</title>
        <authorList>
            <person name="Rapoport D."/>
            <person name="Sagova-Mareckova M."/>
            <person name="Sedlacek I."/>
            <person name="Provaznik J."/>
            <person name="Kralova S."/>
            <person name="Pavlinic D."/>
            <person name="Benes V."/>
            <person name="Kopecky J."/>
        </authorList>
    </citation>
    <scope>NUCLEOTIDE SEQUENCE [LARGE SCALE GENOMIC DNA]</scope>
    <source>
        <strain evidence="3 4">15Tr583</strain>
    </source>
</reference>
<dbReference type="PRINTS" id="PR00080">
    <property type="entry name" value="SDRFAMILY"/>
</dbReference>
<organism evidence="3 4">
    <name type="scientific">Trebonia kvetii</name>
    <dbReference type="NCBI Taxonomy" id="2480626"/>
    <lineage>
        <taxon>Bacteria</taxon>
        <taxon>Bacillati</taxon>
        <taxon>Actinomycetota</taxon>
        <taxon>Actinomycetes</taxon>
        <taxon>Streptosporangiales</taxon>
        <taxon>Treboniaceae</taxon>
        <taxon>Trebonia</taxon>
    </lineage>
</organism>
<dbReference type="GO" id="GO:0016616">
    <property type="term" value="F:oxidoreductase activity, acting on the CH-OH group of donors, NAD or NADP as acceptor"/>
    <property type="evidence" value="ECO:0007669"/>
    <property type="project" value="TreeGrafter"/>
</dbReference>
<dbReference type="SUPFAM" id="SSF51735">
    <property type="entry name" value="NAD(P)-binding Rossmann-fold domains"/>
    <property type="match status" value="1"/>
</dbReference>
<dbReference type="RefSeq" id="WP_145857599.1">
    <property type="nucleotide sequence ID" value="NZ_RPFW01000005.1"/>
</dbReference>
<dbReference type="OrthoDB" id="3214459at2"/>
<comment type="similarity">
    <text evidence="1">Belongs to the short-chain dehydrogenases/reductases (SDR) family.</text>
</comment>
<dbReference type="InterPro" id="IPR002347">
    <property type="entry name" value="SDR_fam"/>
</dbReference>
<keyword evidence="2" id="KW-0560">Oxidoreductase</keyword>
<dbReference type="CDD" id="cd05233">
    <property type="entry name" value="SDR_c"/>
    <property type="match status" value="1"/>
</dbReference>
<evidence type="ECO:0000256" key="2">
    <source>
        <dbReference type="ARBA" id="ARBA00023002"/>
    </source>
</evidence>
<accession>A0A6P2BTV3</accession>
<dbReference type="EMBL" id="RPFW01000005">
    <property type="protein sequence ID" value="TVZ02512.1"/>
    <property type="molecule type" value="Genomic_DNA"/>
</dbReference>